<dbReference type="EMBL" id="RQHW01000008">
    <property type="protein sequence ID" value="TGN20665.1"/>
    <property type="molecule type" value="Genomic_DNA"/>
</dbReference>
<dbReference type="CDD" id="cd09992">
    <property type="entry name" value="HDAC_classII"/>
    <property type="match status" value="1"/>
</dbReference>
<dbReference type="InterPro" id="IPR023696">
    <property type="entry name" value="Ureohydrolase_dom_sf"/>
</dbReference>
<dbReference type="SUPFAM" id="SSF52768">
    <property type="entry name" value="Arginase/deacetylase"/>
    <property type="match status" value="1"/>
</dbReference>
<dbReference type="Gene3D" id="3.40.800.20">
    <property type="entry name" value="Histone deacetylase domain"/>
    <property type="match status" value="1"/>
</dbReference>
<comment type="similarity">
    <text evidence="1">Belongs to the histone deacetylase family.</text>
</comment>
<dbReference type="GO" id="GO:0004407">
    <property type="term" value="F:histone deacetylase activity"/>
    <property type="evidence" value="ECO:0007669"/>
    <property type="project" value="TreeGrafter"/>
</dbReference>
<protein>
    <submittedName>
        <fullName evidence="3">Histone deacetylase</fullName>
    </submittedName>
</protein>
<organism evidence="3 4">
    <name type="scientific">Leptospira idonii</name>
    <dbReference type="NCBI Taxonomy" id="1193500"/>
    <lineage>
        <taxon>Bacteria</taxon>
        <taxon>Pseudomonadati</taxon>
        <taxon>Spirochaetota</taxon>
        <taxon>Spirochaetia</taxon>
        <taxon>Leptospirales</taxon>
        <taxon>Leptospiraceae</taxon>
        <taxon>Leptospira</taxon>
    </lineage>
</organism>
<dbReference type="Pfam" id="PF00850">
    <property type="entry name" value="Hist_deacetyl"/>
    <property type="match status" value="1"/>
</dbReference>
<sequence length="314" mass="35056">MKSRPKTAVTFRDEFLLHDTGIGHPENKGRLESILSGLQRFSHDEIVWDRDFSPATKEQISLIHKKAYIDLVENACDSRPFGYFDADTPFSSFSFRAASLAAGSGIHLADRILTGEIRNGFALVRPPGHHAEANHSQGFCFFNNVAVTAKYLQSKGIGKVFILDWDVHHGNGTQHQFYEDDSVYFASFHQYPFYPGTGSADEIGSGKGKGYNLNFPLSRSSEEFDYVKLWPSLQKEIERFSPDFILISAGFDAHKDDPLGGMRLSTSSFEMLTRKIKKEAEDICQGRIISFLEGGYDFAALSDSVYAHIGVLSS</sequence>
<gene>
    <name evidence="3" type="ORF">EHS15_02050</name>
</gene>
<evidence type="ECO:0000259" key="2">
    <source>
        <dbReference type="Pfam" id="PF00850"/>
    </source>
</evidence>
<dbReference type="PRINTS" id="PR01270">
    <property type="entry name" value="HDASUPER"/>
</dbReference>
<dbReference type="PANTHER" id="PTHR10625:SF10">
    <property type="entry name" value="HISTONE DEACETYLASE HDAC1"/>
    <property type="match status" value="1"/>
</dbReference>
<evidence type="ECO:0000256" key="1">
    <source>
        <dbReference type="ARBA" id="ARBA00005947"/>
    </source>
</evidence>
<evidence type="ECO:0000313" key="4">
    <source>
        <dbReference type="Proteomes" id="UP000298058"/>
    </source>
</evidence>
<dbReference type="PANTHER" id="PTHR10625">
    <property type="entry name" value="HISTONE DEACETYLASE HDAC1-RELATED"/>
    <property type="match status" value="1"/>
</dbReference>
<feature type="domain" description="Histone deacetylase" evidence="2">
    <location>
        <begin position="24"/>
        <end position="311"/>
    </location>
</feature>
<dbReference type="InterPro" id="IPR037138">
    <property type="entry name" value="His_deacetylse_dom_sf"/>
</dbReference>
<dbReference type="GO" id="GO:0040029">
    <property type="term" value="P:epigenetic regulation of gene expression"/>
    <property type="evidence" value="ECO:0007669"/>
    <property type="project" value="TreeGrafter"/>
</dbReference>
<name>A0A4R9M464_9LEPT</name>
<proteinExistence type="inferred from homology"/>
<reference evidence="3" key="1">
    <citation type="journal article" date="2019" name="PLoS Negl. Trop. Dis.">
        <title>Revisiting the worldwide diversity of Leptospira species in the environment.</title>
        <authorList>
            <person name="Vincent A.T."/>
            <person name="Schiettekatte O."/>
            <person name="Bourhy P."/>
            <person name="Veyrier F.J."/>
            <person name="Picardeau M."/>
        </authorList>
    </citation>
    <scope>NUCLEOTIDE SEQUENCE [LARGE SCALE GENOMIC DNA]</scope>
    <source>
        <strain evidence="3">201300427</strain>
    </source>
</reference>
<dbReference type="InterPro" id="IPR023801">
    <property type="entry name" value="His_deacetylse_dom"/>
</dbReference>
<dbReference type="InterPro" id="IPR000286">
    <property type="entry name" value="HDACs"/>
</dbReference>
<dbReference type="AlphaFoldDB" id="A0A4R9M464"/>
<evidence type="ECO:0000313" key="3">
    <source>
        <dbReference type="EMBL" id="TGN20665.1"/>
    </source>
</evidence>
<accession>A0A4R9M464</accession>
<dbReference type="Proteomes" id="UP000298058">
    <property type="component" value="Unassembled WGS sequence"/>
</dbReference>
<keyword evidence="4" id="KW-1185">Reference proteome</keyword>
<comment type="caution">
    <text evidence="3">The sequence shown here is derived from an EMBL/GenBank/DDBJ whole genome shotgun (WGS) entry which is preliminary data.</text>
</comment>
<dbReference type="OrthoDB" id="9808367at2"/>
<dbReference type="RefSeq" id="WP_135758880.1">
    <property type="nucleotide sequence ID" value="NZ_RQHW01000008.1"/>
</dbReference>